<name>A0ACC0F4S5_9ERIC</name>
<reference evidence="1 2" key="1">
    <citation type="journal article" date="2022" name="Plant J.">
        <title>Chromosome-level genome of Camellia lanceoleosa provides a valuable resource for understanding genome evolution and self-incompatibility.</title>
        <authorList>
            <person name="Gong W."/>
            <person name="Xiao S."/>
            <person name="Wang L."/>
            <person name="Liao Z."/>
            <person name="Chang Y."/>
            <person name="Mo W."/>
            <person name="Hu G."/>
            <person name="Li W."/>
            <person name="Zhao G."/>
            <person name="Zhu H."/>
            <person name="Hu X."/>
            <person name="Ji K."/>
            <person name="Xiang X."/>
            <person name="Song Q."/>
            <person name="Yuan D."/>
            <person name="Jin S."/>
            <person name="Zhang L."/>
        </authorList>
    </citation>
    <scope>NUCLEOTIDE SEQUENCE [LARGE SCALE GENOMIC DNA]</scope>
    <source>
        <strain evidence="1">SQ_2022a</strain>
    </source>
</reference>
<gene>
    <name evidence="1" type="ORF">LOK49_LG15G00301</name>
</gene>
<organism evidence="1 2">
    <name type="scientific">Camellia lanceoleosa</name>
    <dbReference type="NCBI Taxonomy" id="1840588"/>
    <lineage>
        <taxon>Eukaryota</taxon>
        <taxon>Viridiplantae</taxon>
        <taxon>Streptophyta</taxon>
        <taxon>Embryophyta</taxon>
        <taxon>Tracheophyta</taxon>
        <taxon>Spermatophyta</taxon>
        <taxon>Magnoliopsida</taxon>
        <taxon>eudicotyledons</taxon>
        <taxon>Gunneridae</taxon>
        <taxon>Pentapetalae</taxon>
        <taxon>asterids</taxon>
        <taxon>Ericales</taxon>
        <taxon>Theaceae</taxon>
        <taxon>Camellia</taxon>
    </lineage>
</organism>
<dbReference type="Proteomes" id="UP001060215">
    <property type="component" value="Chromosome 11"/>
</dbReference>
<protein>
    <submittedName>
        <fullName evidence="1">Uncharacterized protein</fullName>
    </submittedName>
</protein>
<evidence type="ECO:0000313" key="1">
    <source>
        <dbReference type="EMBL" id="KAI7983682.1"/>
    </source>
</evidence>
<comment type="caution">
    <text evidence="1">The sequence shown here is derived from an EMBL/GenBank/DDBJ whole genome shotgun (WGS) entry which is preliminary data.</text>
</comment>
<dbReference type="EMBL" id="CM045768">
    <property type="protein sequence ID" value="KAI7983682.1"/>
    <property type="molecule type" value="Genomic_DNA"/>
</dbReference>
<evidence type="ECO:0000313" key="2">
    <source>
        <dbReference type="Proteomes" id="UP001060215"/>
    </source>
</evidence>
<accession>A0ACC0F4S5</accession>
<proteinExistence type="predicted"/>
<keyword evidence="2" id="KW-1185">Reference proteome</keyword>
<sequence>MDSTCWYMSSTKMVLFMTSSISQMNLASH</sequence>